<keyword evidence="1" id="KW-0472">Membrane</keyword>
<gene>
    <name evidence="2" type="ORF">S03H2_58045</name>
</gene>
<dbReference type="AlphaFoldDB" id="X1JWY0"/>
<proteinExistence type="predicted"/>
<feature type="non-terminal residue" evidence="2">
    <location>
        <position position="1"/>
    </location>
</feature>
<accession>X1JWY0</accession>
<reference evidence="2" key="1">
    <citation type="journal article" date="2014" name="Front. Microbiol.">
        <title>High frequency of phylogenetically diverse reductive dehalogenase-homologous genes in deep subseafloor sedimentary metagenomes.</title>
        <authorList>
            <person name="Kawai M."/>
            <person name="Futagami T."/>
            <person name="Toyoda A."/>
            <person name="Takaki Y."/>
            <person name="Nishi S."/>
            <person name="Hori S."/>
            <person name="Arai W."/>
            <person name="Tsubouchi T."/>
            <person name="Morono Y."/>
            <person name="Uchiyama I."/>
            <person name="Ito T."/>
            <person name="Fujiyama A."/>
            <person name="Inagaki F."/>
            <person name="Takami H."/>
        </authorList>
    </citation>
    <scope>NUCLEOTIDE SEQUENCE</scope>
    <source>
        <strain evidence="2">Expedition CK06-06</strain>
    </source>
</reference>
<evidence type="ECO:0008006" key="3">
    <source>
        <dbReference type="Google" id="ProtNLM"/>
    </source>
</evidence>
<sequence>NQTIEYPTDIIIEVEGVYLANISKIEVLPEVENILPISHSVEQYFFNYDYYLMDFSKVKIMFPEFVKLSKLNDIQEEYTYIHKTMAEELDLNNNDFFPTKFGKNQTNIIVNQPIFVTKYFPLIKTIEERPFVVSNYRAEYENLTMITKIMINLNNSFDEEQSLEKIINILKTNFQVQEKNVSLDYNIPLNMCKYFFFVISLFICSLSFIQLISQLSPIFRKMNLRGLKKRHIYALLLKQFSSYIITAFI</sequence>
<organism evidence="2">
    <name type="scientific">marine sediment metagenome</name>
    <dbReference type="NCBI Taxonomy" id="412755"/>
    <lineage>
        <taxon>unclassified sequences</taxon>
        <taxon>metagenomes</taxon>
        <taxon>ecological metagenomes</taxon>
    </lineage>
</organism>
<keyword evidence="1" id="KW-0812">Transmembrane</keyword>
<feature type="non-terminal residue" evidence="2">
    <location>
        <position position="249"/>
    </location>
</feature>
<comment type="caution">
    <text evidence="2">The sequence shown here is derived from an EMBL/GenBank/DDBJ whole genome shotgun (WGS) entry which is preliminary data.</text>
</comment>
<evidence type="ECO:0000256" key="1">
    <source>
        <dbReference type="SAM" id="Phobius"/>
    </source>
</evidence>
<name>X1JWY0_9ZZZZ</name>
<protein>
    <recommendedName>
        <fullName evidence="3">MacB-like periplasmic core domain-containing protein</fullName>
    </recommendedName>
</protein>
<keyword evidence="1" id="KW-1133">Transmembrane helix</keyword>
<feature type="transmembrane region" description="Helical" evidence="1">
    <location>
        <begin position="194"/>
        <end position="212"/>
    </location>
</feature>
<dbReference type="EMBL" id="BARU01037226">
    <property type="protein sequence ID" value="GAH85900.1"/>
    <property type="molecule type" value="Genomic_DNA"/>
</dbReference>
<evidence type="ECO:0000313" key="2">
    <source>
        <dbReference type="EMBL" id="GAH85900.1"/>
    </source>
</evidence>